<comment type="caution">
    <text evidence="1">The sequence shown here is derived from an EMBL/GenBank/DDBJ whole genome shotgun (WGS) entry which is preliminary data.</text>
</comment>
<dbReference type="EMBL" id="JAWDEY010000036">
    <property type="protein sequence ID" value="KAK6587719.1"/>
    <property type="molecule type" value="Genomic_DNA"/>
</dbReference>
<organism evidence="1 2">
    <name type="scientific">Cryptosporidium xiaoi</name>
    <dbReference type="NCBI Taxonomy" id="659607"/>
    <lineage>
        <taxon>Eukaryota</taxon>
        <taxon>Sar</taxon>
        <taxon>Alveolata</taxon>
        <taxon>Apicomplexa</taxon>
        <taxon>Conoidasida</taxon>
        <taxon>Coccidia</taxon>
        <taxon>Eucoccidiorida</taxon>
        <taxon>Eimeriorina</taxon>
        <taxon>Cryptosporidiidae</taxon>
        <taxon>Cryptosporidium</taxon>
    </lineage>
</organism>
<evidence type="ECO:0000313" key="1">
    <source>
        <dbReference type="EMBL" id="KAK6587719.1"/>
    </source>
</evidence>
<proteinExistence type="predicted"/>
<name>A0AAV9XUD7_9CRYT</name>
<keyword evidence="2" id="KW-1185">Reference proteome</keyword>
<dbReference type="AlphaFoldDB" id="A0AAV9XUD7"/>
<evidence type="ECO:0000313" key="2">
    <source>
        <dbReference type="Proteomes" id="UP001311799"/>
    </source>
</evidence>
<gene>
    <name evidence="1" type="ORF">RS030_81483</name>
</gene>
<protein>
    <submittedName>
        <fullName evidence="1">Uncharacterized protein</fullName>
    </submittedName>
</protein>
<dbReference type="Proteomes" id="UP001311799">
    <property type="component" value="Unassembled WGS sequence"/>
</dbReference>
<sequence>MEPIEFETDKGKLGRVKSESLKFQLKDKNFFTEELSKLLDFNSIVSASCGIDSLKKVGGWLNKHKNSLPFWPSVYIPPPKNLITFYGCDWTLCEREVENQATNKLNTLQTKPLKGFSNSENKNDDNSMSIESKLKGENISKGDILNALSIWWCQKALPQLITDRETAFQTIFKEFSLPVVDQGLGIDSDEASGSTATTLHLNYNEDLSLESSSDDVKVSMIVPNDITGSKDTYSYPNKLVFLKSALIKPVNCYILDKDKNLQEIKSELRELIDSERNRLESSLAFVLQIERSIWKTSKAFSILGKNILSVQRLIGTSRLYTEEIRRDLFKIFSVMENNANQDTNNELMGFEDLEIIILEICRIQSITDAISIVTIKLIKKNKFSRNTAQDAEHLLMDWMFADMNISRSMIPNTKPVVTKKSSPHFIDRYKKMKANGDIVFKYINQPEKD</sequence>
<reference evidence="1 2" key="1">
    <citation type="submission" date="2023-10" db="EMBL/GenBank/DDBJ databases">
        <title>Comparative genomics analysis reveals potential genetic determinants of host preference in Cryptosporidium xiaoi.</title>
        <authorList>
            <person name="Xiao L."/>
            <person name="Li J."/>
        </authorList>
    </citation>
    <scope>NUCLEOTIDE SEQUENCE [LARGE SCALE GENOMIC DNA]</scope>
    <source>
        <strain evidence="1 2">52996</strain>
    </source>
</reference>
<accession>A0AAV9XUD7</accession>